<feature type="transmembrane region" description="Helical" evidence="6">
    <location>
        <begin position="259"/>
        <end position="280"/>
    </location>
</feature>
<name>A0ABQ8JIC3_DERPT</name>
<evidence type="ECO:0000313" key="8">
    <source>
        <dbReference type="Proteomes" id="UP000887458"/>
    </source>
</evidence>
<evidence type="ECO:0000256" key="1">
    <source>
        <dbReference type="ARBA" id="ARBA00004141"/>
    </source>
</evidence>
<feature type="transmembrane region" description="Helical" evidence="6">
    <location>
        <begin position="170"/>
        <end position="188"/>
    </location>
</feature>
<keyword evidence="4 6" id="KW-0472">Membrane</keyword>
<dbReference type="InterPro" id="IPR036259">
    <property type="entry name" value="MFS_trans_sf"/>
</dbReference>
<evidence type="ECO:0000256" key="5">
    <source>
        <dbReference type="SAM" id="MobiDB-lite"/>
    </source>
</evidence>
<accession>A0ABQ8JIC3</accession>
<evidence type="ECO:0000256" key="6">
    <source>
        <dbReference type="SAM" id="Phobius"/>
    </source>
</evidence>
<sequence>MSISPLDFILLQFGQPGYYLIFLCFLFCCLQLPIVFTEYLFKYYHYEPPHRCRLTIDDLQSNQQWKHLINVHKNEWYPLILQPSKQQQNDYYRSKINLFGVTNINQNSSSSHYQQQIFDQCNIYIDPIYHWKGKQSCPNGWEYWWPSSSNRSGKNLVTEFNLVCEQKQSLLILMNLICLSSLFGAIIFGTIADRFGRCRILNLTIYLFIASSLSVYFVQDFLQFLIFYNLQIFFVNGLQISAYILLLELYPTPYQLRANFFWFIFYSLILILISLLVLAIDDWRYMQLSIAIPSFAFITYLFVLPSSPLWQTIVKQNQKSALKTLKHFSKFSQNSSTTQTTAISLNQIQQHLQNLFTSTLTVWIQPSSFDQQQPLNNDDYSIQSPSSTIIHQQQQTRPSLSRPGPILRWFLLTNFYLFFVLTILNSELFEKHSLNLNENLFINTIYNTLIDLSFIILIYHLTIWLGSRIIQSLLFFINGLLIIVSLVLREYLIVYKAKVEQNDFDYRLLLIPPILMVIARSIGRIILIFISFHAVKSIPTNIRATGFGCCIFWMQIARISIPHLIVLSNYLPFHSLELMFGILSLCNGGLSLLYPNLEQKPLPNTLIDLEETKQYSLSSSFQSSLSKSSTMATTTRRISSLSSSSKRYPSYRDLKTFNQTIKNQQRSNGNDIYMINNGNGDLFSLSSNYNTIHSTRQRSSPPTTQNLNNGHEILIHRNDLQNSLNSSNSNSNGENHTETTNSDERISLSDSPSNSFQAQIIQTRNNNNNSMARPSYIPYNNNVDDPFLQELNSRLHQSHDV</sequence>
<evidence type="ECO:0000313" key="7">
    <source>
        <dbReference type="EMBL" id="KAH9422359.1"/>
    </source>
</evidence>
<proteinExistence type="predicted"/>
<reference evidence="7 8" key="2">
    <citation type="journal article" date="2022" name="Mol. Biol. Evol.">
        <title>Comparative Genomics Reveals Insights into the Divergent Evolution of Astigmatic Mites and Household Pest Adaptations.</title>
        <authorList>
            <person name="Xiong Q."/>
            <person name="Wan A.T."/>
            <person name="Liu X."/>
            <person name="Fung C.S."/>
            <person name="Xiao X."/>
            <person name="Malainual N."/>
            <person name="Hou J."/>
            <person name="Wang L."/>
            <person name="Wang M."/>
            <person name="Yang K.Y."/>
            <person name="Cui Y."/>
            <person name="Leung E.L."/>
            <person name="Nong W."/>
            <person name="Shin S.K."/>
            <person name="Au S.W."/>
            <person name="Jeong K.Y."/>
            <person name="Chew F.T."/>
            <person name="Hui J.H."/>
            <person name="Leung T.F."/>
            <person name="Tungtrongchitr A."/>
            <person name="Zhong N."/>
            <person name="Liu Z."/>
            <person name="Tsui S.K."/>
        </authorList>
    </citation>
    <scope>NUCLEOTIDE SEQUENCE [LARGE SCALE GENOMIC DNA]</scope>
    <source>
        <strain evidence="7">Derp</strain>
    </source>
</reference>
<feature type="transmembrane region" description="Helical" evidence="6">
    <location>
        <begin position="225"/>
        <end position="247"/>
    </location>
</feature>
<keyword evidence="2 6" id="KW-0812">Transmembrane</keyword>
<dbReference type="EMBL" id="NJHN03000036">
    <property type="protein sequence ID" value="KAH9422359.1"/>
    <property type="molecule type" value="Genomic_DNA"/>
</dbReference>
<feature type="transmembrane region" description="Helical" evidence="6">
    <location>
        <begin position="444"/>
        <end position="466"/>
    </location>
</feature>
<feature type="compositionally biased region" description="Low complexity" evidence="5">
    <location>
        <begin position="722"/>
        <end position="740"/>
    </location>
</feature>
<feature type="transmembrane region" description="Helical" evidence="6">
    <location>
        <begin position="286"/>
        <end position="310"/>
    </location>
</feature>
<organism evidence="7 8">
    <name type="scientific">Dermatophagoides pteronyssinus</name>
    <name type="common">European house dust mite</name>
    <dbReference type="NCBI Taxonomy" id="6956"/>
    <lineage>
        <taxon>Eukaryota</taxon>
        <taxon>Metazoa</taxon>
        <taxon>Ecdysozoa</taxon>
        <taxon>Arthropoda</taxon>
        <taxon>Chelicerata</taxon>
        <taxon>Arachnida</taxon>
        <taxon>Acari</taxon>
        <taxon>Acariformes</taxon>
        <taxon>Sarcoptiformes</taxon>
        <taxon>Astigmata</taxon>
        <taxon>Psoroptidia</taxon>
        <taxon>Analgoidea</taxon>
        <taxon>Pyroglyphidae</taxon>
        <taxon>Dermatophagoidinae</taxon>
        <taxon>Dermatophagoides</taxon>
    </lineage>
</organism>
<gene>
    <name evidence="7" type="ORF">DERP_003034</name>
</gene>
<dbReference type="Proteomes" id="UP000887458">
    <property type="component" value="Unassembled WGS sequence"/>
</dbReference>
<dbReference type="InterPro" id="IPR011701">
    <property type="entry name" value="MFS"/>
</dbReference>
<protein>
    <submittedName>
        <fullName evidence="7">Uncharacterized protein</fullName>
    </submittedName>
</protein>
<feature type="transmembrane region" description="Helical" evidence="6">
    <location>
        <begin position="20"/>
        <end position="41"/>
    </location>
</feature>
<feature type="region of interest" description="Disordered" evidence="5">
    <location>
        <begin position="722"/>
        <end position="756"/>
    </location>
</feature>
<evidence type="ECO:0000256" key="3">
    <source>
        <dbReference type="ARBA" id="ARBA00022989"/>
    </source>
</evidence>
<feature type="transmembrane region" description="Helical" evidence="6">
    <location>
        <begin position="473"/>
        <end position="494"/>
    </location>
</feature>
<dbReference type="Gene3D" id="1.20.1250.20">
    <property type="entry name" value="MFS general substrate transporter like domains"/>
    <property type="match status" value="1"/>
</dbReference>
<dbReference type="Pfam" id="PF07690">
    <property type="entry name" value="MFS_1"/>
    <property type="match status" value="1"/>
</dbReference>
<dbReference type="SUPFAM" id="SSF103473">
    <property type="entry name" value="MFS general substrate transporter"/>
    <property type="match status" value="1"/>
</dbReference>
<keyword evidence="3 6" id="KW-1133">Transmembrane helix</keyword>
<comment type="subcellular location">
    <subcellularLocation>
        <location evidence="1">Membrane</location>
        <topology evidence="1">Multi-pass membrane protein</topology>
    </subcellularLocation>
</comment>
<keyword evidence="8" id="KW-1185">Reference proteome</keyword>
<evidence type="ECO:0000256" key="4">
    <source>
        <dbReference type="ARBA" id="ARBA00023136"/>
    </source>
</evidence>
<feature type="transmembrane region" description="Helical" evidence="6">
    <location>
        <begin position="406"/>
        <end position="424"/>
    </location>
</feature>
<evidence type="ECO:0000256" key="2">
    <source>
        <dbReference type="ARBA" id="ARBA00022692"/>
    </source>
</evidence>
<feature type="transmembrane region" description="Helical" evidence="6">
    <location>
        <begin position="200"/>
        <end position="219"/>
    </location>
</feature>
<comment type="caution">
    <text evidence="7">The sequence shown here is derived from an EMBL/GenBank/DDBJ whole genome shotgun (WGS) entry which is preliminary data.</text>
</comment>
<dbReference type="PANTHER" id="PTHR24064">
    <property type="entry name" value="SOLUTE CARRIER FAMILY 22 MEMBER"/>
    <property type="match status" value="1"/>
</dbReference>
<feature type="transmembrane region" description="Helical" evidence="6">
    <location>
        <begin position="514"/>
        <end position="535"/>
    </location>
</feature>
<reference evidence="7 8" key="1">
    <citation type="journal article" date="2018" name="J. Allergy Clin. Immunol.">
        <title>High-quality assembly of Dermatophagoides pteronyssinus genome and transcriptome reveals a wide range of novel allergens.</title>
        <authorList>
            <person name="Liu X.Y."/>
            <person name="Yang K.Y."/>
            <person name="Wang M.Q."/>
            <person name="Kwok J.S."/>
            <person name="Zeng X."/>
            <person name="Yang Z."/>
            <person name="Xiao X.J."/>
            <person name="Lau C.P."/>
            <person name="Li Y."/>
            <person name="Huang Z.M."/>
            <person name="Ba J.G."/>
            <person name="Yim A.K."/>
            <person name="Ouyang C.Y."/>
            <person name="Ngai S.M."/>
            <person name="Chan T.F."/>
            <person name="Leung E.L."/>
            <person name="Liu L."/>
            <person name="Liu Z.G."/>
            <person name="Tsui S.K."/>
        </authorList>
    </citation>
    <scope>NUCLEOTIDE SEQUENCE [LARGE SCALE GENOMIC DNA]</scope>
    <source>
        <strain evidence="7">Derp</strain>
    </source>
</reference>